<dbReference type="Proteomes" id="UP000663836">
    <property type="component" value="Unassembled WGS sequence"/>
</dbReference>
<reference evidence="2" key="1">
    <citation type="submission" date="2021-02" db="EMBL/GenBank/DDBJ databases">
        <authorList>
            <person name="Nowell W R."/>
        </authorList>
    </citation>
    <scope>NUCLEOTIDE SEQUENCE</scope>
</reference>
<gene>
    <name evidence="3" type="ORF">JBS370_LOCUS12736</name>
    <name evidence="2" type="ORF">ZHD862_LOCUS25364</name>
</gene>
<evidence type="ECO:0000313" key="4">
    <source>
        <dbReference type="Proteomes" id="UP000663864"/>
    </source>
</evidence>
<evidence type="ECO:0000256" key="1">
    <source>
        <dbReference type="SAM" id="Phobius"/>
    </source>
</evidence>
<dbReference type="Proteomes" id="UP000663864">
    <property type="component" value="Unassembled WGS sequence"/>
</dbReference>
<dbReference type="EMBL" id="CAJNOT010001800">
    <property type="protein sequence ID" value="CAF1250578.1"/>
    <property type="molecule type" value="Genomic_DNA"/>
</dbReference>
<keyword evidence="1" id="KW-0472">Membrane</keyword>
<evidence type="ECO:0000313" key="2">
    <source>
        <dbReference type="EMBL" id="CAF1250578.1"/>
    </source>
</evidence>
<feature type="transmembrane region" description="Helical" evidence="1">
    <location>
        <begin position="155"/>
        <end position="178"/>
    </location>
</feature>
<protein>
    <submittedName>
        <fullName evidence="2">Uncharacterized protein</fullName>
    </submittedName>
</protein>
<proteinExistence type="predicted"/>
<name>A0A815A1K6_9BILA</name>
<sequence length="1001" mass="116801">MVFDANILQEKLIEAWKLRSDETSFSASISPLVAECRSEEEFRTLFTKQILEHIDSATSSSLLQSYFKFHTRSGYINESLVIERLLSLKPSSSSIIDDVQIKFLLELLSDTLKTMHVNAEQAPRLGKQINLLAKWLCSALCIYSNEEMTPTGKEMIIVVSNLFLLFFTNTTYYCLWLMTIKAQKEQTEWRQLQEQLTKIAQRTTIGESARPDVYEQILSKITRLHLSDDFHQEEVEFNPCIFNTIVSMLVVNQLHKSSSILLIVIRFYEHVSTMSNPSLLYLRLLQASFGGYVSSISTNNTEYQQRWSAFIFFQLPRLLASSIETQIDHVKQALENFLLYNEYLLNRMDELCLENVLEQILQTTLNYIKNDIREKNQNTLNQLIFYIQNIRGPFVKRIQEYYRNQQTHSYSYQILQLQRSLEQSLYKIFSSDLSINNEENLQIIINNLIEYIPLICALDQYYSFIRLLLSYTQTQFDLAILMLCYITSITDDISEDFGHLDLNSDKSSSSFILYIWLKKYWLSRYLGHALFSSSLDSIELISTTNNPFDDLSLKEKDEFLNEIRTINNENIQRKYSNIEYLSKTIYLLGELPSLSLDETKQTVLAIINYLTQVSYGSLVHVLLWLIANYQIANDDERVWIQNIIHTMGTSIDSTSTISSLFDAIKRQLWSDFIDNSIFPYYTLLSPIPSSSIINNYTPSSPQTATTLILTLFDIYLTNEFLDCEQSRGLYICSKYVPINLILIRLLTNINTSNGIYETCRGIFFIFGFILFRRRSSTRCLLQQVLPYLINIKSNEFMLEPNVYSMCLLLNILLLLELNTKNDQLEDLFHVKSWKQIYQPIDSMLFDTIDDNYHNIIPKSEDITVLNVYHEFLDWSSKELFSSDNVRPVNYFLGWLQTILWMFSRTTKSLKQFIKPKLIAQLSEYLPLQFPIEKVLSILDLSNDIELEYASMAITRDYRHLQISNKRVTTNLIHNQQVIHDENNPAIPVNVTKNIYTIPKNL</sequence>
<organism evidence="2 4">
    <name type="scientific">Rotaria sordida</name>
    <dbReference type="NCBI Taxonomy" id="392033"/>
    <lineage>
        <taxon>Eukaryota</taxon>
        <taxon>Metazoa</taxon>
        <taxon>Spiralia</taxon>
        <taxon>Gnathifera</taxon>
        <taxon>Rotifera</taxon>
        <taxon>Eurotatoria</taxon>
        <taxon>Bdelloidea</taxon>
        <taxon>Philodinida</taxon>
        <taxon>Philodinidae</taxon>
        <taxon>Rotaria</taxon>
    </lineage>
</organism>
<comment type="caution">
    <text evidence="2">The sequence shown here is derived from an EMBL/GenBank/DDBJ whole genome shotgun (WGS) entry which is preliminary data.</text>
</comment>
<keyword evidence="1" id="KW-1133">Transmembrane helix</keyword>
<accession>A0A815A1K6</accession>
<dbReference type="EMBL" id="CAJOBD010001051">
    <property type="protein sequence ID" value="CAF3754093.1"/>
    <property type="molecule type" value="Genomic_DNA"/>
</dbReference>
<keyword evidence="1" id="KW-0812">Transmembrane</keyword>
<dbReference type="AlphaFoldDB" id="A0A815A1K6"/>
<evidence type="ECO:0000313" key="3">
    <source>
        <dbReference type="EMBL" id="CAF3754093.1"/>
    </source>
</evidence>